<reference evidence="1" key="1">
    <citation type="journal article" date="2014" name="Front. Microbiol.">
        <title>High frequency of phylogenetically diverse reductive dehalogenase-homologous genes in deep subseafloor sedimentary metagenomes.</title>
        <authorList>
            <person name="Kawai M."/>
            <person name="Futagami T."/>
            <person name="Toyoda A."/>
            <person name="Takaki Y."/>
            <person name="Nishi S."/>
            <person name="Hori S."/>
            <person name="Arai W."/>
            <person name="Tsubouchi T."/>
            <person name="Morono Y."/>
            <person name="Uchiyama I."/>
            <person name="Ito T."/>
            <person name="Fujiyama A."/>
            <person name="Inagaki F."/>
            <person name="Takami H."/>
        </authorList>
    </citation>
    <scope>NUCLEOTIDE SEQUENCE</scope>
    <source>
        <strain evidence="1">Expedition CK06-06</strain>
    </source>
</reference>
<protein>
    <submittedName>
        <fullName evidence="1">Uncharacterized protein</fullName>
    </submittedName>
</protein>
<sequence length="166" mass="19840">MILMTEKSIWFYTTHIIDDMKRFVISAYKKEDKQITYSELKSLTKKEHPYVITNEMNRAIFSFQHKLEGKLFLLEHGIELAKNLEDIENQNLELSRELYKNHVLFKFALDCVLSFGIKPFSKRQYYNRVQTRAPIFNYKYKSSTSKQLNYVLGFFIDLDMLGIEKL</sequence>
<proteinExistence type="predicted"/>
<organism evidence="1">
    <name type="scientific">marine sediment metagenome</name>
    <dbReference type="NCBI Taxonomy" id="412755"/>
    <lineage>
        <taxon>unclassified sequences</taxon>
        <taxon>metagenomes</taxon>
        <taxon>ecological metagenomes</taxon>
    </lineage>
</organism>
<accession>X1EFE2</accession>
<dbReference type="AlphaFoldDB" id="X1EFE2"/>
<name>X1EFE2_9ZZZZ</name>
<comment type="caution">
    <text evidence="1">The sequence shown here is derived from an EMBL/GenBank/DDBJ whole genome shotgun (WGS) entry which is preliminary data.</text>
</comment>
<dbReference type="EMBL" id="BART01033435">
    <property type="protein sequence ID" value="GAH07393.1"/>
    <property type="molecule type" value="Genomic_DNA"/>
</dbReference>
<evidence type="ECO:0000313" key="1">
    <source>
        <dbReference type="EMBL" id="GAH07393.1"/>
    </source>
</evidence>
<gene>
    <name evidence="1" type="ORF">S01H4_57460</name>
</gene>
<feature type="non-terminal residue" evidence="1">
    <location>
        <position position="166"/>
    </location>
</feature>